<dbReference type="InterPro" id="IPR003439">
    <property type="entry name" value="ABC_transporter-like_ATP-bd"/>
</dbReference>
<dbReference type="PANTHER" id="PTHR43023:SF6">
    <property type="entry name" value="INTERMEMBRANE PHOSPHOLIPID TRANSPORT SYSTEM ATP-BINDING PROTEIN MLAF"/>
    <property type="match status" value="1"/>
</dbReference>
<evidence type="ECO:0000313" key="5">
    <source>
        <dbReference type="EMBL" id="SDB98537.1"/>
    </source>
</evidence>
<dbReference type="PROSITE" id="PS00211">
    <property type="entry name" value="ABC_TRANSPORTER_1"/>
    <property type="match status" value="1"/>
</dbReference>
<gene>
    <name evidence="5" type="ORF">SAMN04487864_101294</name>
</gene>
<dbReference type="SUPFAM" id="SSF52540">
    <property type="entry name" value="P-loop containing nucleoside triphosphate hydrolases"/>
    <property type="match status" value="1"/>
</dbReference>
<dbReference type="Gene3D" id="3.40.50.300">
    <property type="entry name" value="P-loop containing nucleotide triphosphate hydrolases"/>
    <property type="match status" value="1"/>
</dbReference>
<accession>A0A1G6HW46</accession>
<evidence type="ECO:0000256" key="3">
    <source>
        <dbReference type="ARBA" id="ARBA00022840"/>
    </source>
</evidence>
<dbReference type="GO" id="GO:0005524">
    <property type="term" value="F:ATP binding"/>
    <property type="evidence" value="ECO:0007669"/>
    <property type="project" value="UniProtKB-KW"/>
</dbReference>
<dbReference type="PANTHER" id="PTHR43023">
    <property type="entry name" value="PROTEIN TRIGALACTOSYLDIACYLGLYCEROL 3, CHLOROPLASTIC"/>
    <property type="match status" value="1"/>
</dbReference>
<dbReference type="Pfam" id="PF00005">
    <property type="entry name" value="ABC_tran"/>
    <property type="match status" value="1"/>
</dbReference>
<evidence type="ECO:0000256" key="1">
    <source>
        <dbReference type="ARBA" id="ARBA00022448"/>
    </source>
</evidence>
<keyword evidence="1" id="KW-0813">Transport</keyword>
<dbReference type="EMBL" id="FMYW01000001">
    <property type="protein sequence ID" value="SDB98537.1"/>
    <property type="molecule type" value="Genomic_DNA"/>
</dbReference>
<dbReference type="OrthoDB" id="9772862at2"/>
<dbReference type="Proteomes" id="UP000198943">
    <property type="component" value="Unassembled WGS sequence"/>
</dbReference>
<dbReference type="SMART" id="SM00382">
    <property type="entry name" value="AAA"/>
    <property type="match status" value="1"/>
</dbReference>
<name>A0A1G6HW46_9FIRM</name>
<dbReference type="GO" id="GO:0016887">
    <property type="term" value="F:ATP hydrolysis activity"/>
    <property type="evidence" value="ECO:0007669"/>
    <property type="project" value="InterPro"/>
</dbReference>
<evidence type="ECO:0000259" key="4">
    <source>
        <dbReference type="PROSITE" id="PS50893"/>
    </source>
</evidence>
<dbReference type="AlphaFoldDB" id="A0A1G6HW46"/>
<dbReference type="CDD" id="cd03261">
    <property type="entry name" value="ABC_Org_Solvent_Resistant"/>
    <property type="match status" value="1"/>
</dbReference>
<keyword evidence="6" id="KW-1185">Reference proteome</keyword>
<proteinExistence type="predicted"/>
<dbReference type="PROSITE" id="PS50893">
    <property type="entry name" value="ABC_TRANSPORTER_2"/>
    <property type="match status" value="1"/>
</dbReference>
<protein>
    <submittedName>
        <fullName evidence="5">Phospholipid/cholesterol/gamma-HCH transport system ATP-binding protein</fullName>
    </submittedName>
</protein>
<dbReference type="RefSeq" id="WP_093729058.1">
    <property type="nucleotide sequence ID" value="NZ_FMYW01000001.1"/>
</dbReference>
<dbReference type="InterPro" id="IPR027417">
    <property type="entry name" value="P-loop_NTPase"/>
</dbReference>
<feature type="domain" description="ABC transporter" evidence="4">
    <location>
        <begin position="6"/>
        <end position="242"/>
    </location>
</feature>
<organism evidence="5 6">
    <name type="scientific">Succiniclasticum ruminis</name>
    <dbReference type="NCBI Taxonomy" id="40841"/>
    <lineage>
        <taxon>Bacteria</taxon>
        <taxon>Bacillati</taxon>
        <taxon>Bacillota</taxon>
        <taxon>Negativicutes</taxon>
        <taxon>Acidaminococcales</taxon>
        <taxon>Acidaminococcaceae</taxon>
        <taxon>Succiniclasticum</taxon>
    </lineage>
</organism>
<sequence>MAESVISLQGVELAFGEKKVLQGVDLEVKKGETMAVIGPSGTGKSTILKVLIGLLEPTGGKVCIEGQDVSHLTEEEWNEIRKHIGMVFQYSALFDFLDVGENVAFGLRQHFRLQEEEIRQKVDELLQDVGMLDAKGMYPVELSGGMKKRVSLARALAFGPRIVLYDEPTAGLDPIRMMNISRLIRKTQRKHKVTSILVTHDMDSVYEAADRVALINNGKIVAVGTPEEFKYSENPLIRGFITGEEIAGATEAFR</sequence>
<dbReference type="InterPro" id="IPR003593">
    <property type="entry name" value="AAA+_ATPase"/>
</dbReference>
<keyword evidence="2" id="KW-0547">Nucleotide-binding</keyword>
<evidence type="ECO:0000313" key="6">
    <source>
        <dbReference type="Proteomes" id="UP000198943"/>
    </source>
</evidence>
<evidence type="ECO:0000256" key="2">
    <source>
        <dbReference type="ARBA" id="ARBA00022741"/>
    </source>
</evidence>
<keyword evidence="3 5" id="KW-0067">ATP-binding</keyword>
<dbReference type="InterPro" id="IPR017871">
    <property type="entry name" value="ABC_transporter-like_CS"/>
</dbReference>
<reference evidence="6" key="1">
    <citation type="submission" date="2016-10" db="EMBL/GenBank/DDBJ databases">
        <authorList>
            <person name="Varghese N."/>
            <person name="Submissions S."/>
        </authorList>
    </citation>
    <scope>NUCLEOTIDE SEQUENCE [LARGE SCALE GENOMIC DNA]</scope>
    <source>
        <strain evidence="6">DSM 11005</strain>
    </source>
</reference>